<evidence type="ECO:0000256" key="5">
    <source>
        <dbReference type="ARBA" id="ARBA00022729"/>
    </source>
</evidence>
<evidence type="ECO:0000256" key="12">
    <source>
        <dbReference type="PROSITE-ProRule" id="PRU00043"/>
    </source>
</evidence>
<gene>
    <name evidence="16" type="ORF">NQ315_010531</name>
</gene>
<feature type="compositionally biased region" description="Low complexity" evidence="13">
    <location>
        <begin position="1122"/>
        <end position="1133"/>
    </location>
</feature>
<evidence type="ECO:0000256" key="13">
    <source>
        <dbReference type="SAM" id="MobiDB-lite"/>
    </source>
</evidence>
<dbReference type="GO" id="GO:0016342">
    <property type="term" value="C:catenin complex"/>
    <property type="evidence" value="ECO:0007669"/>
    <property type="project" value="TreeGrafter"/>
</dbReference>
<keyword evidence="2" id="KW-1003">Cell membrane</keyword>
<dbReference type="PANTHER" id="PTHR24027">
    <property type="entry name" value="CADHERIN-23"/>
    <property type="match status" value="1"/>
</dbReference>
<evidence type="ECO:0000256" key="6">
    <source>
        <dbReference type="ARBA" id="ARBA00022737"/>
    </source>
</evidence>
<evidence type="ECO:0000256" key="9">
    <source>
        <dbReference type="ARBA" id="ARBA00022989"/>
    </source>
</evidence>
<keyword evidence="11" id="KW-0325">Glycoprotein</keyword>
<evidence type="ECO:0000256" key="4">
    <source>
        <dbReference type="ARBA" id="ARBA00022723"/>
    </source>
</evidence>
<evidence type="ECO:0000256" key="2">
    <source>
        <dbReference type="ARBA" id="ARBA00022475"/>
    </source>
</evidence>
<keyword evidence="4" id="KW-0479">Metal-binding</keyword>
<evidence type="ECO:0000256" key="11">
    <source>
        <dbReference type="ARBA" id="ARBA00023180"/>
    </source>
</evidence>
<keyword evidence="6" id="KW-0677">Repeat</keyword>
<feature type="domain" description="Cadherin" evidence="15">
    <location>
        <begin position="483"/>
        <end position="589"/>
    </location>
</feature>
<dbReference type="PANTHER" id="PTHR24027:SF438">
    <property type="entry name" value="CADHERIN 23"/>
    <property type="match status" value="1"/>
</dbReference>
<dbReference type="InterPro" id="IPR002126">
    <property type="entry name" value="Cadherin-like_dom"/>
</dbReference>
<dbReference type="Proteomes" id="UP001159042">
    <property type="component" value="Unassembled WGS sequence"/>
</dbReference>
<evidence type="ECO:0000313" key="17">
    <source>
        <dbReference type="Proteomes" id="UP001159042"/>
    </source>
</evidence>
<dbReference type="Gene3D" id="2.60.40.60">
    <property type="entry name" value="Cadherins"/>
    <property type="match status" value="5"/>
</dbReference>
<feature type="compositionally biased region" description="Basic and acidic residues" evidence="13">
    <location>
        <begin position="1182"/>
        <end position="1201"/>
    </location>
</feature>
<dbReference type="PRINTS" id="PR00205">
    <property type="entry name" value="CADHERIN"/>
</dbReference>
<keyword evidence="3 14" id="KW-0812">Transmembrane</keyword>
<feature type="domain" description="Cadherin" evidence="15">
    <location>
        <begin position="186"/>
        <end position="255"/>
    </location>
</feature>
<dbReference type="SMART" id="SM00112">
    <property type="entry name" value="CA"/>
    <property type="match status" value="4"/>
</dbReference>
<keyword evidence="17" id="KW-1185">Reference proteome</keyword>
<evidence type="ECO:0000256" key="7">
    <source>
        <dbReference type="ARBA" id="ARBA00022837"/>
    </source>
</evidence>
<dbReference type="GO" id="GO:0008013">
    <property type="term" value="F:beta-catenin binding"/>
    <property type="evidence" value="ECO:0007669"/>
    <property type="project" value="TreeGrafter"/>
</dbReference>
<dbReference type="PROSITE" id="PS50268">
    <property type="entry name" value="CADHERIN_2"/>
    <property type="match status" value="5"/>
</dbReference>
<feature type="compositionally biased region" description="Basic and acidic residues" evidence="13">
    <location>
        <begin position="1251"/>
        <end position="1279"/>
    </location>
</feature>
<dbReference type="GO" id="GO:0005509">
    <property type="term" value="F:calcium ion binding"/>
    <property type="evidence" value="ECO:0007669"/>
    <property type="project" value="UniProtKB-UniRule"/>
</dbReference>
<sequence length="1378" mass="154074">MRVKSGEFFQAQYAMRWLALVYGPLLAAALPRFDPTALLQDVLIPADAAAGNVVYRLRATDPSFDYPLVFKMLGQFSTVSIQSLNCSKFNSVCQANVVLRKTLEIGRFYDFTVEVRNQRKQTARLNCSFRATDATTPLEKIFPGAPSVLMISESARRNTDLGRILAKGNPKRNKPVLLELWGSVEFGLRQKQVTHLDTEGTITLLNSLDYETKTVHHLTILANDPWTNSEEDTRNIAGWNILVAVIDEQDTPPVFTIAPPTTTLSPSLTPGDLILRVHAEDGDRGNPRNIRYGLVTEGNPMAKFFNITEDKGELLLARPLSDILSVSHTGQPILLTVTAEEVRSNPEEAPAQSSSVQLAVIPPGVTPGSPTFGSIEYNALLDENSPTGTVLDLPQAEITTQPGDVVTLDLINNNGTFDITPTVVNDYSQFQIKVHDPKLLDYEQRQYVQCYIVAKEIGTGNYSAKAKLTVVLNDVNDNPPKFIKDTFQGNVYEHANVGSTVLLVEATDVDREPGSKIKYTKLTGPGSELFNLDPETGLITVINSHELDAEASPTITMTVEAADENGKGLTATSTIVVTLLDINDQKPVFEKPVYEFILNSDRVGFTTPAIIKATDKDISPPNNVVDYQIIDLPEELYIDAKTGELQIRQPWDKNQVTILKARAVDRGLPRLAGECEVRIYPPDGQSLKMIFVVPGKNPDKDAIEKTLIALTGARVSVNKIRPYTGYEPGAAYVSKDTNAERSVVEATVTSSKDAVVDVNYIQKILDKENQQNPYGGEHEKEIIKIRESNSGDLLWLLILFFILAIIAAIIFILCCLCKQCPLYMYTKRKKQTPEVEKVEKIRIIGTGEGRESKSVQVAEWFGRKEAWTPEHVMLDAETDSLRRHETDRGSDRGGAKRTIHRQSQIYREPTRDQLYIREGNTDILRLITRGGEQQRPVTLVTDQAYMADSGKDILMRRFIDQQQAEATKSQVLLPNAVNRLQTEHELLETSLRQQNALLRQILLDRERDLRLETQSLPAGTQTDQDAGTQTEPQYLRPPRRKVRSDNDQSDISDDEELAIIKARAKRRNGQKIHVKRKIKTPIQEESELEIIEKPQKIKSLEKGPKIKQTKTSELRQKRASSEARSSQSRSSKSGLRKEVLREISASLDHSDESESDGAAYRVKTIRRQSSEAFSDDSLEISPRSEKTTDSSKQKYYSESDLRVASSQSFKNHSERHQEKLKSQSHTDLTKIKPASKKVAGKKPRRSSRYMEWYKPKTEAEASKSKTGQKENDNKKDKSNSLESKSLVSSRLLMDTESSSSKKVGSKNKKNGLGPEHPLLQHSEHRFEVQYPPTRRAEDDADSGIALAKPAMAQKKSVFTIAYNDMHTSQLRTNSTSPT</sequence>
<feature type="region of interest" description="Disordered" evidence="13">
    <location>
        <begin position="1099"/>
        <end position="1342"/>
    </location>
</feature>
<comment type="subcellular location">
    <subcellularLocation>
        <location evidence="1">Cell membrane</location>
        <topology evidence="1">Single-pass type I membrane protein</topology>
    </subcellularLocation>
</comment>
<feature type="domain" description="Cadherin" evidence="15">
    <location>
        <begin position="256"/>
        <end position="372"/>
    </location>
</feature>
<feature type="region of interest" description="Disordered" evidence="13">
    <location>
        <begin position="1014"/>
        <end position="1054"/>
    </location>
</feature>
<evidence type="ECO:0000259" key="15">
    <source>
        <dbReference type="PROSITE" id="PS50268"/>
    </source>
</evidence>
<keyword evidence="10 14" id="KW-0472">Membrane</keyword>
<dbReference type="GO" id="GO:0016477">
    <property type="term" value="P:cell migration"/>
    <property type="evidence" value="ECO:0007669"/>
    <property type="project" value="TreeGrafter"/>
</dbReference>
<reference evidence="16 17" key="1">
    <citation type="journal article" date="2023" name="Insect Mol. Biol.">
        <title>Genome sequencing provides insights into the evolution of gene families encoding plant cell wall-degrading enzymes in longhorned beetles.</title>
        <authorList>
            <person name="Shin N.R."/>
            <person name="Okamura Y."/>
            <person name="Kirsch R."/>
            <person name="Pauchet Y."/>
        </authorList>
    </citation>
    <scope>NUCLEOTIDE SEQUENCE [LARGE SCALE GENOMIC DNA]</scope>
    <source>
        <strain evidence="16">EAD_L_NR</strain>
    </source>
</reference>
<feature type="transmembrane region" description="Helical" evidence="14">
    <location>
        <begin position="793"/>
        <end position="817"/>
    </location>
</feature>
<keyword evidence="9 14" id="KW-1133">Transmembrane helix</keyword>
<keyword evidence="5" id="KW-0732">Signal</keyword>
<dbReference type="SUPFAM" id="SSF49313">
    <property type="entry name" value="Cadherin-like"/>
    <property type="match status" value="5"/>
</dbReference>
<dbReference type="EMBL" id="JANEYG010000009">
    <property type="protein sequence ID" value="KAJ8921622.1"/>
    <property type="molecule type" value="Genomic_DNA"/>
</dbReference>
<proteinExistence type="predicted"/>
<accession>A0AAV8W667</accession>
<keyword evidence="8" id="KW-0130">Cell adhesion</keyword>
<feature type="compositionally biased region" description="Basic and acidic residues" evidence="13">
    <location>
        <begin position="1099"/>
        <end position="1121"/>
    </location>
</feature>
<dbReference type="FunFam" id="2.60.40.60:FF:000123">
    <property type="entry name" value="Protocadherin beta 4"/>
    <property type="match status" value="1"/>
</dbReference>
<organism evidence="16 17">
    <name type="scientific">Exocentrus adspersus</name>
    <dbReference type="NCBI Taxonomy" id="1586481"/>
    <lineage>
        <taxon>Eukaryota</taxon>
        <taxon>Metazoa</taxon>
        <taxon>Ecdysozoa</taxon>
        <taxon>Arthropoda</taxon>
        <taxon>Hexapoda</taxon>
        <taxon>Insecta</taxon>
        <taxon>Pterygota</taxon>
        <taxon>Neoptera</taxon>
        <taxon>Endopterygota</taxon>
        <taxon>Coleoptera</taxon>
        <taxon>Polyphaga</taxon>
        <taxon>Cucujiformia</taxon>
        <taxon>Chrysomeloidea</taxon>
        <taxon>Cerambycidae</taxon>
        <taxon>Lamiinae</taxon>
        <taxon>Acanthocinini</taxon>
        <taxon>Exocentrus</taxon>
    </lineage>
</organism>
<evidence type="ECO:0000313" key="16">
    <source>
        <dbReference type="EMBL" id="KAJ8921622.1"/>
    </source>
</evidence>
<name>A0AAV8W667_9CUCU</name>
<evidence type="ECO:0000256" key="14">
    <source>
        <dbReference type="SAM" id="Phobius"/>
    </source>
</evidence>
<evidence type="ECO:0000256" key="1">
    <source>
        <dbReference type="ARBA" id="ARBA00004251"/>
    </source>
</evidence>
<keyword evidence="7 12" id="KW-0106">Calcium</keyword>
<feature type="domain" description="Cadherin" evidence="15">
    <location>
        <begin position="373"/>
        <end position="482"/>
    </location>
</feature>
<feature type="compositionally biased region" description="Basic and acidic residues" evidence="13">
    <location>
        <begin position="1211"/>
        <end position="1221"/>
    </location>
</feature>
<dbReference type="InterPro" id="IPR039808">
    <property type="entry name" value="Cadherin"/>
</dbReference>
<feature type="compositionally biased region" description="Basic residues" evidence="13">
    <location>
        <begin position="1233"/>
        <end position="1247"/>
    </location>
</feature>
<dbReference type="CDD" id="cd11304">
    <property type="entry name" value="Cadherin_repeat"/>
    <property type="match status" value="5"/>
</dbReference>
<dbReference type="Pfam" id="PF00028">
    <property type="entry name" value="Cadherin"/>
    <property type="match status" value="1"/>
</dbReference>
<dbReference type="GO" id="GO:0045296">
    <property type="term" value="F:cadherin binding"/>
    <property type="evidence" value="ECO:0007669"/>
    <property type="project" value="TreeGrafter"/>
</dbReference>
<dbReference type="GO" id="GO:0007156">
    <property type="term" value="P:homophilic cell adhesion via plasma membrane adhesion molecules"/>
    <property type="evidence" value="ECO:0007669"/>
    <property type="project" value="InterPro"/>
</dbReference>
<evidence type="ECO:0000256" key="10">
    <source>
        <dbReference type="ARBA" id="ARBA00023136"/>
    </source>
</evidence>
<feature type="domain" description="Cadherin" evidence="15">
    <location>
        <begin position="590"/>
        <end position="691"/>
    </location>
</feature>
<feature type="compositionally biased region" description="Low complexity" evidence="13">
    <location>
        <begin position="1018"/>
        <end position="1030"/>
    </location>
</feature>
<evidence type="ECO:0000256" key="8">
    <source>
        <dbReference type="ARBA" id="ARBA00022889"/>
    </source>
</evidence>
<comment type="caution">
    <text evidence="16">The sequence shown here is derived from an EMBL/GenBank/DDBJ whole genome shotgun (WGS) entry which is preliminary data.</text>
</comment>
<protein>
    <recommendedName>
        <fullName evidence="15">Cadherin domain-containing protein</fullName>
    </recommendedName>
</protein>
<evidence type="ECO:0000256" key="3">
    <source>
        <dbReference type="ARBA" id="ARBA00022692"/>
    </source>
</evidence>
<feature type="compositionally biased region" description="Low complexity" evidence="13">
    <location>
        <begin position="1280"/>
        <end position="1302"/>
    </location>
</feature>
<dbReference type="InterPro" id="IPR015919">
    <property type="entry name" value="Cadherin-like_sf"/>
</dbReference>